<dbReference type="EMBL" id="JAWSTH010000026">
    <property type="protein sequence ID" value="MDW5595032.1"/>
    <property type="molecule type" value="Genomic_DNA"/>
</dbReference>
<dbReference type="RefSeq" id="WP_318597366.1">
    <property type="nucleotide sequence ID" value="NZ_JAWSTH010000026.1"/>
</dbReference>
<dbReference type="InterPro" id="IPR017871">
    <property type="entry name" value="ABC_transporter-like_CS"/>
</dbReference>
<sequence length="259" mass="28894">MATDAVLEIEGLDVAFDTGRREPQKVLEDISLTIPRETISVILGPSGCGKSTLLNVVAGLVAPTSGRIVAARRERPLETAYVFQNARLLPWLTVRQNIEFALQSRSVPKALWKERVEQKLELVGLTSVLREYPLRLSGGMQQRVGIARALAVEPDLLLMDEPFSHLDEISAKALREETVRICQTSRVTVLFITHDMSEAAFLADTIYMMRSNPGRIAHRVDVTLPRPRSFSDPALYELQGSLATEFYDLIDAQEERHAA</sequence>
<keyword evidence="3 5" id="KW-0067">ATP-binding</keyword>
<accession>A0ABU4HP29</accession>
<evidence type="ECO:0000256" key="2">
    <source>
        <dbReference type="ARBA" id="ARBA00022741"/>
    </source>
</evidence>
<evidence type="ECO:0000313" key="6">
    <source>
        <dbReference type="Proteomes" id="UP001284601"/>
    </source>
</evidence>
<dbReference type="SUPFAM" id="SSF52540">
    <property type="entry name" value="P-loop containing nucleoside triphosphate hydrolases"/>
    <property type="match status" value="1"/>
</dbReference>
<dbReference type="Gene3D" id="3.40.50.300">
    <property type="entry name" value="P-loop containing nucleotide triphosphate hydrolases"/>
    <property type="match status" value="1"/>
</dbReference>
<dbReference type="PANTHER" id="PTHR42788:SF13">
    <property type="entry name" value="ALIPHATIC SULFONATES IMPORT ATP-BINDING PROTEIN SSUB"/>
    <property type="match status" value="1"/>
</dbReference>
<protein>
    <submittedName>
        <fullName evidence="5">ABC transporter ATP-binding protein</fullName>
    </submittedName>
</protein>
<comment type="caution">
    <text evidence="5">The sequence shown here is derived from an EMBL/GenBank/DDBJ whole genome shotgun (WGS) entry which is preliminary data.</text>
</comment>
<gene>
    <name evidence="5" type="ORF">R7226_11825</name>
</gene>
<dbReference type="InterPro" id="IPR050166">
    <property type="entry name" value="ABC_transporter_ATP-bind"/>
</dbReference>
<reference evidence="6" key="1">
    <citation type="submission" date="2023-07" db="EMBL/GenBank/DDBJ databases">
        <title>Conexibacter stalactiti sp. nov., isolated from stalactites in a lava cave and emended description of the genus Conexibacter.</title>
        <authorList>
            <person name="Lee S.D."/>
        </authorList>
    </citation>
    <scope>NUCLEOTIDE SEQUENCE [LARGE SCALE GENOMIC DNA]</scope>
    <source>
        <strain evidence="6">KCTC 39840</strain>
    </source>
</reference>
<dbReference type="InterPro" id="IPR003593">
    <property type="entry name" value="AAA+_ATPase"/>
</dbReference>
<dbReference type="InterPro" id="IPR003439">
    <property type="entry name" value="ABC_transporter-like_ATP-bd"/>
</dbReference>
<keyword evidence="1" id="KW-0813">Transport</keyword>
<keyword evidence="6" id="KW-1185">Reference proteome</keyword>
<dbReference type="InterPro" id="IPR027417">
    <property type="entry name" value="P-loop_NTPase"/>
</dbReference>
<organism evidence="5 6">
    <name type="scientific">Conexibacter stalactiti</name>
    <dbReference type="NCBI Taxonomy" id="1940611"/>
    <lineage>
        <taxon>Bacteria</taxon>
        <taxon>Bacillati</taxon>
        <taxon>Actinomycetota</taxon>
        <taxon>Thermoleophilia</taxon>
        <taxon>Solirubrobacterales</taxon>
        <taxon>Conexibacteraceae</taxon>
        <taxon>Conexibacter</taxon>
    </lineage>
</organism>
<evidence type="ECO:0000256" key="1">
    <source>
        <dbReference type="ARBA" id="ARBA00022448"/>
    </source>
</evidence>
<dbReference type="SMART" id="SM00382">
    <property type="entry name" value="AAA"/>
    <property type="match status" value="1"/>
</dbReference>
<evidence type="ECO:0000259" key="4">
    <source>
        <dbReference type="PROSITE" id="PS50893"/>
    </source>
</evidence>
<dbReference type="PROSITE" id="PS50893">
    <property type="entry name" value="ABC_TRANSPORTER_2"/>
    <property type="match status" value="1"/>
</dbReference>
<dbReference type="Proteomes" id="UP001284601">
    <property type="component" value="Unassembled WGS sequence"/>
</dbReference>
<dbReference type="PANTHER" id="PTHR42788">
    <property type="entry name" value="TAURINE IMPORT ATP-BINDING PROTEIN-RELATED"/>
    <property type="match status" value="1"/>
</dbReference>
<evidence type="ECO:0000313" key="5">
    <source>
        <dbReference type="EMBL" id="MDW5595032.1"/>
    </source>
</evidence>
<feature type="domain" description="ABC transporter" evidence="4">
    <location>
        <begin position="9"/>
        <end position="236"/>
    </location>
</feature>
<keyword evidence="2" id="KW-0547">Nucleotide-binding</keyword>
<name>A0ABU4HP29_9ACTN</name>
<dbReference type="PROSITE" id="PS00211">
    <property type="entry name" value="ABC_TRANSPORTER_1"/>
    <property type="match status" value="1"/>
</dbReference>
<dbReference type="Pfam" id="PF00005">
    <property type="entry name" value="ABC_tran"/>
    <property type="match status" value="1"/>
</dbReference>
<dbReference type="GO" id="GO:0005524">
    <property type="term" value="F:ATP binding"/>
    <property type="evidence" value="ECO:0007669"/>
    <property type="project" value="UniProtKB-KW"/>
</dbReference>
<dbReference type="CDD" id="cd03293">
    <property type="entry name" value="ABC_NrtD_SsuB_transporters"/>
    <property type="match status" value="1"/>
</dbReference>
<proteinExistence type="predicted"/>
<evidence type="ECO:0000256" key="3">
    <source>
        <dbReference type="ARBA" id="ARBA00022840"/>
    </source>
</evidence>